<evidence type="ECO:0000256" key="3">
    <source>
        <dbReference type="ARBA" id="ARBA00008184"/>
    </source>
</evidence>
<comment type="caution">
    <text evidence="13">The sequence shown here is derived from an EMBL/GenBank/DDBJ whole genome shotgun (WGS) entry which is preliminary data.</text>
</comment>
<evidence type="ECO:0000256" key="5">
    <source>
        <dbReference type="ARBA" id="ARBA00018429"/>
    </source>
</evidence>
<dbReference type="Proteomes" id="UP000191448">
    <property type="component" value="Unassembled WGS sequence"/>
</dbReference>
<evidence type="ECO:0000256" key="8">
    <source>
        <dbReference type="ARBA" id="ARBA00023204"/>
    </source>
</evidence>
<evidence type="ECO:0000256" key="9">
    <source>
        <dbReference type="HAMAP-Rule" id="MF_00148"/>
    </source>
</evidence>
<evidence type="ECO:0000256" key="4">
    <source>
        <dbReference type="ARBA" id="ARBA00012030"/>
    </source>
</evidence>
<dbReference type="PANTHER" id="PTHR11264:SF0">
    <property type="entry name" value="URACIL-DNA GLYCOSYLASE"/>
    <property type="match status" value="1"/>
</dbReference>
<dbReference type="InterPro" id="IPR018085">
    <property type="entry name" value="Ura-DNA_Glyclase_AS"/>
</dbReference>
<dbReference type="Pfam" id="PF03167">
    <property type="entry name" value="UDG"/>
    <property type="match status" value="1"/>
</dbReference>
<dbReference type="SMART" id="SM00987">
    <property type="entry name" value="UreE_C"/>
    <property type="match status" value="1"/>
</dbReference>
<evidence type="ECO:0000256" key="7">
    <source>
        <dbReference type="ARBA" id="ARBA00022801"/>
    </source>
</evidence>
<gene>
    <name evidence="9 13" type="primary">ung</name>
    <name evidence="13" type="ORF">CLTHE_12030</name>
</gene>
<comment type="catalytic activity">
    <reaction evidence="1 9 11">
        <text>Hydrolyzes single-stranded DNA or mismatched double-stranded DNA and polynucleotides, releasing free uracil.</text>
        <dbReference type="EC" id="3.2.2.27"/>
    </reaction>
</comment>
<keyword evidence="8 9" id="KW-0234">DNA repair</keyword>
<keyword evidence="6 9" id="KW-0227">DNA damage</keyword>
<dbReference type="GO" id="GO:0004844">
    <property type="term" value="F:uracil DNA N-glycosylase activity"/>
    <property type="evidence" value="ECO:0007669"/>
    <property type="project" value="UniProtKB-UniRule"/>
</dbReference>
<dbReference type="NCBIfam" id="NF003591">
    <property type="entry name" value="PRK05254.1-4"/>
    <property type="match status" value="1"/>
</dbReference>
<evidence type="ECO:0000259" key="12">
    <source>
        <dbReference type="SMART" id="SM00986"/>
    </source>
</evidence>
<evidence type="ECO:0000256" key="2">
    <source>
        <dbReference type="ARBA" id="ARBA00002631"/>
    </source>
</evidence>
<dbReference type="Gene3D" id="3.40.470.10">
    <property type="entry name" value="Uracil-DNA glycosylase-like domain"/>
    <property type="match status" value="1"/>
</dbReference>
<evidence type="ECO:0000256" key="11">
    <source>
        <dbReference type="RuleBase" id="RU003780"/>
    </source>
</evidence>
<name>A0A1V4SW22_9CLOT</name>
<dbReference type="EC" id="3.2.2.27" evidence="4 9"/>
<dbReference type="NCBIfam" id="NF003588">
    <property type="entry name" value="PRK05254.1-1"/>
    <property type="match status" value="1"/>
</dbReference>
<dbReference type="NCBIfam" id="TIGR00628">
    <property type="entry name" value="ung"/>
    <property type="match status" value="1"/>
</dbReference>
<dbReference type="GO" id="GO:0097510">
    <property type="term" value="P:base-excision repair, AP site formation via deaminated base removal"/>
    <property type="evidence" value="ECO:0007669"/>
    <property type="project" value="TreeGrafter"/>
</dbReference>
<dbReference type="EMBL" id="LTAY01000032">
    <property type="protein sequence ID" value="OPX48382.1"/>
    <property type="molecule type" value="Genomic_DNA"/>
</dbReference>
<keyword evidence="7 9" id="KW-0378">Hydrolase</keyword>
<evidence type="ECO:0000313" key="13">
    <source>
        <dbReference type="EMBL" id="OPX48382.1"/>
    </source>
</evidence>
<evidence type="ECO:0000256" key="10">
    <source>
        <dbReference type="PROSITE-ProRule" id="PRU10072"/>
    </source>
</evidence>
<dbReference type="PROSITE" id="PS00130">
    <property type="entry name" value="U_DNA_GLYCOSYLASE"/>
    <property type="match status" value="1"/>
</dbReference>
<comment type="similarity">
    <text evidence="3 9 11">Belongs to the uracil-DNA glycosylase (UDG) superfamily. UNG family.</text>
</comment>
<dbReference type="GO" id="GO:0005737">
    <property type="term" value="C:cytoplasm"/>
    <property type="evidence" value="ECO:0007669"/>
    <property type="project" value="UniProtKB-SubCell"/>
</dbReference>
<accession>A0A1V4SW22</accession>
<dbReference type="HAMAP" id="MF_00148">
    <property type="entry name" value="UDG"/>
    <property type="match status" value="1"/>
</dbReference>
<dbReference type="NCBIfam" id="NF003589">
    <property type="entry name" value="PRK05254.1-2"/>
    <property type="match status" value="1"/>
</dbReference>
<keyword evidence="9" id="KW-0963">Cytoplasm</keyword>
<dbReference type="InterPro" id="IPR005122">
    <property type="entry name" value="Uracil-DNA_glycosylase-like"/>
</dbReference>
<evidence type="ECO:0000256" key="6">
    <source>
        <dbReference type="ARBA" id="ARBA00022763"/>
    </source>
</evidence>
<dbReference type="FunFam" id="3.40.470.10:FF:000001">
    <property type="entry name" value="Uracil-DNA glycosylase"/>
    <property type="match status" value="1"/>
</dbReference>
<dbReference type="CDD" id="cd10027">
    <property type="entry name" value="UDG-F1-like"/>
    <property type="match status" value="1"/>
</dbReference>
<evidence type="ECO:0000256" key="1">
    <source>
        <dbReference type="ARBA" id="ARBA00001400"/>
    </source>
</evidence>
<reference evidence="13 14" key="1">
    <citation type="submission" date="2016-02" db="EMBL/GenBank/DDBJ databases">
        <title>Genome sequence of Clostridium thermobutyricum DSM 4928.</title>
        <authorList>
            <person name="Poehlein A."/>
            <person name="Daniel R."/>
        </authorList>
    </citation>
    <scope>NUCLEOTIDE SEQUENCE [LARGE SCALE GENOMIC DNA]</scope>
    <source>
        <strain evidence="13 14">DSM 4928</strain>
    </source>
</reference>
<dbReference type="InterPro" id="IPR002043">
    <property type="entry name" value="UDG_fam1"/>
</dbReference>
<dbReference type="InterPro" id="IPR036895">
    <property type="entry name" value="Uracil-DNA_glycosylase-like_sf"/>
</dbReference>
<proteinExistence type="inferred from homology"/>
<feature type="active site" description="Proton acceptor" evidence="9 10">
    <location>
        <position position="93"/>
    </location>
</feature>
<organism evidence="13 14">
    <name type="scientific">Clostridium thermobutyricum DSM 4928</name>
    <dbReference type="NCBI Taxonomy" id="1121339"/>
    <lineage>
        <taxon>Bacteria</taxon>
        <taxon>Bacillati</taxon>
        <taxon>Bacillota</taxon>
        <taxon>Clostridia</taxon>
        <taxon>Eubacteriales</taxon>
        <taxon>Clostridiaceae</taxon>
        <taxon>Clostridium</taxon>
    </lineage>
</organism>
<evidence type="ECO:0000313" key="14">
    <source>
        <dbReference type="Proteomes" id="UP000191448"/>
    </source>
</evidence>
<comment type="subcellular location">
    <subcellularLocation>
        <location evidence="9">Cytoplasm</location>
    </subcellularLocation>
</comment>
<keyword evidence="13" id="KW-0326">Glycosidase</keyword>
<sequence length="253" mass="28888">MKILFCVILKPYQLITKGCVKWHLATISMGYVINKSWSSLLREEFSKDYYKKIMSLLNEEYSNKSIFPPRKNVFEALNITNYEDVKVVILGQDPYHRPNQAHGLSFSVNVGVKIPPSLINIYKELHDDLGCYIPNNGFLEKWAKQGVLLLNTSLTVIEGHANSHQKIGWSIFTDKIISLVNEKDTPVVFILWGNNAISKKSLITNPKHLILQSVHPSPLSARRGFFGSKPFSKTNEFLEKNNLSPIDWQIENV</sequence>
<dbReference type="NCBIfam" id="NF003592">
    <property type="entry name" value="PRK05254.1-5"/>
    <property type="match status" value="1"/>
</dbReference>
<feature type="domain" description="Uracil-DNA glycosylase-like" evidence="12">
    <location>
        <begin position="78"/>
        <end position="238"/>
    </location>
</feature>
<protein>
    <recommendedName>
        <fullName evidence="5 9">Uracil-DNA glycosylase</fullName>
        <shortName evidence="9">UDG</shortName>
        <ecNumber evidence="4 9">3.2.2.27</ecNumber>
    </recommendedName>
</protein>
<dbReference type="PANTHER" id="PTHR11264">
    <property type="entry name" value="URACIL-DNA GLYCOSYLASE"/>
    <property type="match status" value="1"/>
</dbReference>
<dbReference type="AlphaFoldDB" id="A0A1V4SW22"/>
<comment type="function">
    <text evidence="2 9 11">Excises uracil residues from the DNA which can arise as a result of misincorporation of dUMP residues by DNA polymerase or due to deamination of cytosine.</text>
</comment>
<dbReference type="SUPFAM" id="SSF52141">
    <property type="entry name" value="Uracil-DNA glycosylase-like"/>
    <property type="match status" value="1"/>
</dbReference>
<dbReference type="SMART" id="SM00986">
    <property type="entry name" value="UDG"/>
    <property type="match status" value="1"/>
</dbReference>